<feature type="signal peptide" evidence="12">
    <location>
        <begin position="1"/>
        <end position="16"/>
    </location>
</feature>
<feature type="compositionally biased region" description="Polar residues" evidence="11">
    <location>
        <begin position="857"/>
        <end position="866"/>
    </location>
</feature>
<dbReference type="InterPro" id="IPR008271">
    <property type="entry name" value="Ser/Thr_kinase_AS"/>
</dbReference>
<feature type="region of interest" description="Disordered" evidence="11">
    <location>
        <begin position="2018"/>
        <end position="2040"/>
    </location>
</feature>
<dbReference type="GO" id="GO:0004709">
    <property type="term" value="F:MAP kinase kinase kinase activity"/>
    <property type="evidence" value="ECO:0007669"/>
    <property type="project" value="UniProtKB-ARBA"/>
</dbReference>
<feature type="compositionally biased region" description="Low complexity" evidence="11">
    <location>
        <begin position="1189"/>
        <end position="1202"/>
    </location>
</feature>
<keyword evidence="5 10" id="KW-0547">Nucleotide-binding</keyword>
<dbReference type="OrthoDB" id="66881at2759"/>
<dbReference type="InterPro" id="IPR036188">
    <property type="entry name" value="FAD/NAD-bd_sf"/>
</dbReference>
<feature type="compositionally biased region" description="Polar residues" evidence="11">
    <location>
        <begin position="1353"/>
        <end position="1382"/>
    </location>
</feature>
<dbReference type="Gene3D" id="1.10.510.10">
    <property type="entry name" value="Transferase(Phosphotransferase) domain 1"/>
    <property type="match status" value="1"/>
</dbReference>
<dbReference type="SMART" id="SM00220">
    <property type="entry name" value="S_TKc"/>
    <property type="match status" value="1"/>
</dbReference>
<feature type="binding site" evidence="10">
    <location>
        <position position="2073"/>
    </location>
    <ligand>
        <name>ATP</name>
        <dbReference type="ChEBI" id="CHEBI:30616"/>
    </ligand>
</feature>
<feature type="compositionally biased region" description="Low complexity" evidence="11">
    <location>
        <begin position="2020"/>
        <end position="2040"/>
    </location>
</feature>
<dbReference type="InterPro" id="IPR000719">
    <property type="entry name" value="Prot_kinase_dom"/>
</dbReference>
<feature type="region of interest" description="Disordered" evidence="11">
    <location>
        <begin position="801"/>
        <end position="981"/>
    </location>
</feature>
<evidence type="ECO:0000256" key="3">
    <source>
        <dbReference type="ARBA" id="ARBA00022630"/>
    </source>
</evidence>
<dbReference type="InterPro" id="IPR006595">
    <property type="entry name" value="CTLH_C"/>
</dbReference>
<dbReference type="Gene3D" id="3.30.200.20">
    <property type="entry name" value="Phosphorylase Kinase, domain 1"/>
    <property type="match status" value="1"/>
</dbReference>
<gene>
    <name evidence="15" type="ORF">D9756_004144</name>
</gene>
<dbReference type="Proteomes" id="UP000559027">
    <property type="component" value="Unassembled WGS sequence"/>
</dbReference>
<feature type="compositionally biased region" description="Polar residues" evidence="11">
    <location>
        <begin position="835"/>
        <end position="844"/>
    </location>
</feature>
<dbReference type="Gene3D" id="3.50.50.60">
    <property type="entry name" value="FAD/NAD(P)-binding domain"/>
    <property type="match status" value="2"/>
</dbReference>
<dbReference type="GO" id="GO:0005524">
    <property type="term" value="F:ATP binding"/>
    <property type="evidence" value="ECO:0007669"/>
    <property type="project" value="UniProtKB-UniRule"/>
</dbReference>
<dbReference type="PROSITE" id="PS50011">
    <property type="entry name" value="PROTEIN_KINASE_DOM"/>
    <property type="match status" value="1"/>
</dbReference>
<dbReference type="InterPro" id="IPR006594">
    <property type="entry name" value="LisH"/>
</dbReference>
<feature type="compositionally biased region" description="Basic and acidic residues" evidence="11">
    <location>
        <begin position="1657"/>
        <end position="1668"/>
    </location>
</feature>
<feature type="compositionally biased region" description="Pro residues" evidence="11">
    <location>
        <begin position="1230"/>
        <end position="1239"/>
    </location>
</feature>
<evidence type="ECO:0000256" key="4">
    <source>
        <dbReference type="ARBA" id="ARBA00022679"/>
    </source>
</evidence>
<evidence type="ECO:0000259" key="13">
    <source>
        <dbReference type="PROSITE" id="PS50011"/>
    </source>
</evidence>
<feature type="region of interest" description="Disordered" evidence="11">
    <location>
        <begin position="1931"/>
        <end position="1966"/>
    </location>
</feature>
<dbReference type="GO" id="GO:0004499">
    <property type="term" value="F:N,N-dimethylaniline monooxygenase activity"/>
    <property type="evidence" value="ECO:0007669"/>
    <property type="project" value="InterPro"/>
</dbReference>
<dbReference type="SMART" id="SM00668">
    <property type="entry name" value="CTLH"/>
    <property type="match status" value="1"/>
</dbReference>
<feature type="compositionally biased region" description="Pro residues" evidence="11">
    <location>
        <begin position="885"/>
        <end position="897"/>
    </location>
</feature>
<feature type="compositionally biased region" description="Low complexity" evidence="11">
    <location>
        <begin position="1093"/>
        <end position="1112"/>
    </location>
</feature>
<accession>A0A8H5FZZ6</accession>
<dbReference type="SUPFAM" id="SSF56112">
    <property type="entry name" value="Protein kinase-like (PK-like)"/>
    <property type="match status" value="1"/>
</dbReference>
<feature type="compositionally biased region" description="Low complexity" evidence="11">
    <location>
        <begin position="867"/>
        <end position="884"/>
    </location>
</feature>
<feature type="compositionally biased region" description="Polar residues" evidence="11">
    <location>
        <begin position="902"/>
        <end position="917"/>
    </location>
</feature>
<feature type="region of interest" description="Disordered" evidence="11">
    <location>
        <begin position="1713"/>
        <end position="1906"/>
    </location>
</feature>
<feature type="compositionally biased region" description="Low complexity" evidence="11">
    <location>
        <begin position="965"/>
        <end position="981"/>
    </location>
</feature>
<keyword evidence="4" id="KW-0808">Transferase</keyword>
<feature type="compositionally biased region" description="Low complexity" evidence="11">
    <location>
        <begin position="1640"/>
        <end position="1655"/>
    </location>
</feature>
<dbReference type="PROSITE" id="PS50896">
    <property type="entry name" value="LISH"/>
    <property type="match status" value="1"/>
</dbReference>
<keyword evidence="16" id="KW-1185">Reference proteome</keyword>
<comment type="caution">
    <text evidence="15">The sequence shown here is derived from an EMBL/GenBank/DDBJ whole genome shotgun (WGS) entry which is preliminary data.</text>
</comment>
<dbReference type="InterPro" id="IPR013144">
    <property type="entry name" value="CRA_dom"/>
</dbReference>
<dbReference type="Pfam" id="PF08513">
    <property type="entry name" value="LisH"/>
    <property type="match status" value="1"/>
</dbReference>
<feature type="compositionally biased region" description="Polar residues" evidence="11">
    <location>
        <begin position="1522"/>
        <end position="1556"/>
    </location>
</feature>
<keyword evidence="2" id="KW-0723">Serine/threonine-protein kinase</keyword>
<feature type="compositionally biased region" description="Pro residues" evidence="11">
    <location>
        <begin position="1394"/>
        <end position="1407"/>
    </location>
</feature>
<feature type="compositionally biased region" description="Polar residues" evidence="11">
    <location>
        <begin position="1410"/>
        <end position="1420"/>
    </location>
</feature>
<feature type="compositionally biased region" description="Polar residues" evidence="11">
    <location>
        <begin position="1159"/>
        <end position="1170"/>
    </location>
</feature>
<evidence type="ECO:0000256" key="1">
    <source>
        <dbReference type="ARBA" id="ARBA00006529"/>
    </source>
</evidence>
<keyword evidence="3" id="KW-0285">Flavoprotein</keyword>
<dbReference type="InterPro" id="IPR020946">
    <property type="entry name" value="Flavin_mOase-like"/>
</dbReference>
<evidence type="ECO:0000313" key="16">
    <source>
        <dbReference type="Proteomes" id="UP000559027"/>
    </source>
</evidence>
<evidence type="ECO:0000256" key="6">
    <source>
        <dbReference type="ARBA" id="ARBA00022777"/>
    </source>
</evidence>
<dbReference type="GO" id="GO:0050660">
    <property type="term" value="F:flavin adenine dinucleotide binding"/>
    <property type="evidence" value="ECO:0007669"/>
    <property type="project" value="InterPro"/>
</dbReference>
<feature type="compositionally biased region" description="Basic residues" evidence="11">
    <location>
        <begin position="1115"/>
        <end position="1124"/>
    </location>
</feature>
<comment type="similarity">
    <text evidence="1">Belongs to the protein kinase superfamily. STE Ser/Thr protein kinase family. MAP kinase kinase kinase subfamily.</text>
</comment>
<dbReference type="SMART" id="SM00667">
    <property type="entry name" value="LisH"/>
    <property type="match status" value="1"/>
</dbReference>
<evidence type="ECO:0000256" key="8">
    <source>
        <dbReference type="ARBA" id="ARBA00022840"/>
    </source>
</evidence>
<evidence type="ECO:0000256" key="2">
    <source>
        <dbReference type="ARBA" id="ARBA00022527"/>
    </source>
</evidence>
<keyword evidence="7" id="KW-0274">FAD</keyword>
<feature type="compositionally biased region" description="Low complexity" evidence="11">
    <location>
        <begin position="1598"/>
        <end position="1616"/>
    </location>
</feature>
<dbReference type="EMBL" id="JAACJO010000007">
    <property type="protein sequence ID" value="KAF5355930.1"/>
    <property type="molecule type" value="Genomic_DNA"/>
</dbReference>
<sequence length="2347" mass="260111">MVAALSLPTLVLSALSYLLPWNPRPVDLDVTQAVPQQKSIAIIGAGSAGLAALKTALDLSGQDNLSWNIVLFEEREDVGGVWLPDSRTPLPSPPTLPRTPLYPRLRTNTPVPFMTYPSFMFPPGTPLYPHHDHVLKYHQTYADTHNLWPHIRFNHSVLNAAWLQTDTATSTKSASEDEVAAVIRGRKSMGQSVGPGIGQVLSKGRWNITFQPGIDNGVRSEFFDHLVVASGNHHIPRIIHWRGEDEWLAHGQDREIIHAIWYRYPEEYIGKKVLVVGAGDSGSDIAKQIIEFADKVYVSVRHPVPPIPGAELRAEISHFSEDAIHFVDGTILQDVHIVLLGTGYQIRKPFLESSALVKVDPMANSSAFRSSDHLTSNTRYLFPLYKHIFPILDSLPITALAFVGVPMNIPNCHSDIAQSLYALHLIKDGDDVLPGKADLLRELDEQEEEVRKKGFDPRDLNRLIMDYLVIEGYKSAAEEFSQEASLTPPVDFESIESRMDIREALQRGDVEDAITRVNDLNPEVSHPFRQTGEHTRTERIKIFHAPLLNPFWGVAAENIQIFSLQHDPLGILDTNPALYFRLQQQKLIEYIRHGRIAEALRFAQDELAPRGEENPEFLAELERTMALLAFDTVANPPAAIGDLLSPAQRLKTAGEVNAAILESLSQGKEVKLVGLLKLLCWGDSLLEEKAEFPKLNVQEGTLLTYLPLTKQTTLQLRFFFLFWLQCAPGLPSQSSSRRRQHLDDELPVPTLHDEHNFRPPWPLALPAVCLPSANPIPPPPSASPSTMYDDHRHKRGRMLVITNPDTDSDPGSDDARRTQDPRPPYTDYRRPLPPSTSAYNSFKDPQSLPQPPTLTTNFSNGIQFQNSHPPLSSPSTASSPAQESTPPPSTPAVPIPPVDLTGANSTTPPEMAMSSSVDRGIIDVPQPSNSRVGKHIPPAKPAFGSRGPRQLDGSTKRPKTSPTVSTPDSYASPSSNSSYTPVGDRVLIVVTSDSERFVTVDVSNAQDPAAIRERIFTKLHIFTDEEQAQFSIFQTEIGQTENEDHHLAKALTDEKLFALCRDHGDSKGSLKFFIKHTPASEPDRSPRPPPQLPHQSSFTSIPSTFSTHSPITPLRPKRRSRSRHGSISSASSEQPHDSATGYEADTDNNPEKESHRTTLRPSPQLYMNNTNPPPSPQHPHRRLNNSSALPQPSQSPLHLPRSLSPPPQPPPPPPLPSHPTFTDKYGHILPTPPPPPPLSPARAKFPINDDSTFLPPPYLHKHGRSGSDAASEREKAFIASEQQLEEATRWKASVQQSSPPTTRPALRSEQLRDSATQVDQLKGSRQQRKRTPTESDDWQHVSPPGRDYDPFPTSMSTQYGDSSTNNRISPSTDRKPANQTSPRARPTSPYTRPLIPPPPRTQPPPVPQQHSNESRSTQRSAGIPVPSNFAVRWKGETKVGASQPPPQFSRLGRVNTKSVDSLRNSSVKMPQRRRADNPLPVSRGSRDHLAFSPSGLSGTPKSYESSSRLPINNARPPPQYNGPENSMSPQQSYLRNNMPYSNTNIGTTLSNITTNLPDPYPRPQSATGDNVVSPTKYNGRQVHSPTYGSTLSLDPYDSARSPRATSPSRSYHHPSSVPGPRPRPGTADRGVDSSNSGFETSHSTPPQSPATPQSPRRGSDERNFKVVDDTSPSSYAPDRSSDDTLKQEDRHKFLQNLQDLSGEGTIVLPRVQSTASLDDSPTSISITTTAASRPSSRGASPPLSATTSTIFDMYHDSELSDNGGNGTWIRRPQPSIQLEEKPKLKVQIDTAAAARQSPSSAEKSNPSTGSTATLLAPRSTSNMRANPSSTLDGTGSSTRVGGLTEMMMHEKEREREREMERERERQREKERQLEKEMEKAWEKEHRRDPGATSDTADGDKDGWAMRPPPEVVYERMEHYFRNHDLDKPVIEATSGGTSPTSTEPVPPPQAPVAATSNYDREREKSARIRAKKSIRYVAEDAKRRIDRTSKADSTYADVLLRKRNTKFWGGKLEEVTTHQARSSSVGSAASTSPDGPSGTSTFKWVRGELIGKGTYGRVYLAMNATTGEMIAVKQVELPRTASDKYDSRQHQVVNALKLESETLKDLDHPNIVQYLGFEETADNLSIFLEYVPGGSVGSCLHKHGRFHEDVTKSFTSQILSGLEYLHDRGILHRDLKADNILVEMSGVCKISDFGISKRTDDEAAFTAMQGTVFWMAPEVINTQKKGYNFKIDIWSVGCVVLEMWAGMRPWIGEEMVAVMFKVRLFTSTSPARSCFMLIRPLLFFAPMKLYQNKLPPPVPEDVHLSPLADDFRKKCFAINPEERPTAAVLRQHEYLLLPPGWQFNGFT</sequence>
<feature type="domain" description="CTLH" evidence="14">
    <location>
        <begin position="494"/>
        <end position="598"/>
    </location>
</feature>
<dbReference type="PROSITE" id="PS00107">
    <property type="entry name" value="PROTEIN_KINASE_ATP"/>
    <property type="match status" value="1"/>
</dbReference>
<dbReference type="PROSITE" id="PS50897">
    <property type="entry name" value="CTLH"/>
    <property type="match status" value="1"/>
</dbReference>
<evidence type="ECO:0000256" key="7">
    <source>
        <dbReference type="ARBA" id="ARBA00022827"/>
    </source>
</evidence>
<evidence type="ECO:0000313" key="15">
    <source>
        <dbReference type="EMBL" id="KAF5355930.1"/>
    </source>
</evidence>
<feature type="region of interest" description="Disordered" evidence="11">
    <location>
        <begin position="1077"/>
        <end position="1686"/>
    </location>
</feature>
<name>A0A8H5FZZ6_9AGAR</name>
<feature type="compositionally biased region" description="Low complexity" evidence="11">
    <location>
        <begin position="1716"/>
        <end position="1745"/>
    </location>
</feature>
<proteinExistence type="inferred from homology"/>
<dbReference type="InterPro" id="IPR011009">
    <property type="entry name" value="Kinase-like_dom_sf"/>
</dbReference>
<keyword evidence="8 10" id="KW-0067">ATP-binding</keyword>
<evidence type="ECO:0000256" key="5">
    <source>
        <dbReference type="ARBA" id="ARBA00022741"/>
    </source>
</evidence>
<evidence type="ECO:0000259" key="14">
    <source>
        <dbReference type="PROSITE" id="PS50897"/>
    </source>
</evidence>
<dbReference type="PANTHER" id="PTHR11584">
    <property type="entry name" value="SERINE/THREONINE PROTEIN KINASE"/>
    <property type="match status" value="1"/>
</dbReference>
<dbReference type="FunFam" id="3.30.200.20:FF:000387">
    <property type="entry name" value="Serine/threonine-protein kinase STE11"/>
    <property type="match status" value="1"/>
</dbReference>
<dbReference type="PANTHER" id="PTHR11584:SF369">
    <property type="entry name" value="MITOGEN-ACTIVATED PROTEIN KINASE KINASE KINASE 19-RELATED"/>
    <property type="match status" value="1"/>
</dbReference>
<feature type="compositionally biased region" description="Polar residues" evidence="11">
    <location>
        <begin position="1494"/>
        <end position="1510"/>
    </location>
</feature>
<feature type="compositionally biased region" description="Polar residues" evidence="11">
    <location>
        <begin position="1796"/>
        <end position="1839"/>
    </location>
</feature>
<feature type="compositionally biased region" description="Basic and acidic residues" evidence="11">
    <location>
        <begin position="1847"/>
        <end position="1889"/>
    </location>
</feature>
<organism evidence="15 16">
    <name type="scientific">Leucocoprinus leucothites</name>
    <dbReference type="NCBI Taxonomy" id="201217"/>
    <lineage>
        <taxon>Eukaryota</taxon>
        <taxon>Fungi</taxon>
        <taxon>Dikarya</taxon>
        <taxon>Basidiomycota</taxon>
        <taxon>Agaricomycotina</taxon>
        <taxon>Agaricomycetes</taxon>
        <taxon>Agaricomycetidae</taxon>
        <taxon>Agaricales</taxon>
        <taxon>Agaricineae</taxon>
        <taxon>Agaricaceae</taxon>
        <taxon>Leucocoprinus</taxon>
    </lineage>
</organism>
<dbReference type="PROSITE" id="PS00108">
    <property type="entry name" value="PROTEIN_KINASE_ST"/>
    <property type="match status" value="1"/>
</dbReference>
<evidence type="ECO:0000256" key="10">
    <source>
        <dbReference type="PROSITE-ProRule" id="PRU10141"/>
    </source>
</evidence>
<evidence type="ECO:0000256" key="9">
    <source>
        <dbReference type="ARBA" id="ARBA00023002"/>
    </source>
</evidence>
<dbReference type="Pfam" id="PF10607">
    <property type="entry name" value="CTLH"/>
    <property type="match status" value="1"/>
</dbReference>
<dbReference type="SUPFAM" id="SSF51905">
    <property type="entry name" value="FAD/NAD(P)-binding domain"/>
    <property type="match status" value="1"/>
</dbReference>
<evidence type="ECO:0000256" key="11">
    <source>
        <dbReference type="SAM" id="MobiDB-lite"/>
    </source>
</evidence>
<feature type="compositionally biased region" description="Pro residues" evidence="11">
    <location>
        <begin position="1203"/>
        <end position="1217"/>
    </location>
</feature>
<dbReference type="Pfam" id="PF00069">
    <property type="entry name" value="Pkinase"/>
    <property type="match status" value="1"/>
</dbReference>
<dbReference type="InterPro" id="IPR024964">
    <property type="entry name" value="CTLH/CRA"/>
</dbReference>
<feature type="chain" id="PRO_5034868583" evidence="12">
    <location>
        <begin position="17"/>
        <end position="2347"/>
    </location>
</feature>
<dbReference type="InterPro" id="IPR017441">
    <property type="entry name" value="Protein_kinase_ATP_BS"/>
</dbReference>
<dbReference type="SMART" id="SM00757">
    <property type="entry name" value="CRA"/>
    <property type="match status" value="1"/>
</dbReference>
<evidence type="ECO:0000256" key="12">
    <source>
        <dbReference type="SAM" id="SignalP"/>
    </source>
</evidence>
<dbReference type="GO" id="GO:0050661">
    <property type="term" value="F:NADP binding"/>
    <property type="evidence" value="ECO:0007669"/>
    <property type="project" value="InterPro"/>
</dbReference>
<reference evidence="15 16" key="1">
    <citation type="journal article" date="2020" name="ISME J.">
        <title>Uncovering the hidden diversity of litter-decomposition mechanisms in mushroom-forming fungi.</title>
        <authorList>
            <person name="Floudas D."/>
            <person name="Bentzer J."/>
            <person name="Ahren D."/>
            <person name="Johansson T."/>
            <person name="Persson P."/>
            <person name="Tunlid A."/>
        </authorList>
    </citation>
    <scope>NUCLEOTIDE SEQUENCE [LARGE SCALE GENOMIC DNA]</scope>
    <source>
        <strain evidence="15 16">CBS 146.42</strain>
    </source>
</reference>
<feature type="compositionally biased region" description="Polar residues" evidence="11">
    <location>
        <begin position="1564"/>
        <end position="1592"/>
    </location>
</feature>
<protein>
    <submittedName>
        <fullName evidence="15">Uncharacterized protein</fullName>
    </submittedName>
</protein>
<keyword evidence="9" id="KW-0560">Oxidoreductase</keyword>
<keyword evidence="6" id="KW-0418">Kinase</keyword>
<dbReference type="Pfam" id="PF00743">
    <property type="entry name" value="FMO-like"/>
    <property type="match status" value="2"/>
</dbReference>
<feature type="compositionally biased region" description="Polar residues" evidence="11">
    <location>
        <begin position="1455"/>
        <end position="1468"/>
    </location>
</feature>
<feature type="compositionally biased region" description="Low complexity" evidence="11">
    <location>
        <begin position="1931"/>
        <end position="1943"/>
    </location>
</feature>
<feature type="domain" description="Protein kinase" evidence="13">
    <location>
        <begin position="2044"/>
        <end position="2335"/>
    </location>
</feature>
<keyword evidence="12" id="KW-0732">Signal</keyword>